<dbReference type="PATRIC" id="fig|1481663.12.peg.11"/>
<keyword evidence="2" id="KW-0328">Glycosyltransferase</keyword>
<dbReference type="Proteomes" id="UP000050491">
    <property type="component" value="Unassembled WGS sequence"/>
</dbReference>
<sequence length="350" mass="39188">MNPKILVISVSTEGKGGIATVVSTFLNNDYLKSMFIIKHFSTSKPGSKFIKLTTTLYAMSIFPFVLLFNDFKLAHIHGGSVIRKSYYALWLSLFKIPTIYQNHAANIDLYYECSNGLKKYYLDFVFSLYDMRLCLGFFWVNTLERLTNYRWNILYNPVPNLNVTKVDTETCNFTFIGELSKRKGITDLLNAFAMNEVENARLLIAGNGDIAQLSYLCTELGISNKVEFLGWINNKQKLDLLARTDVVVLPSYAEGLPMSILEAMSAGLPVITTSVGAIGDAITNNVNGLIVEPGNISDIFLAINELASNPDKRIEFGIAAKNKFDDFFNEDIVARKLACYYSDLIDGGKR</sequence>
<dbReference type="GO" id="GO:1901135">
    <property type="term" value="P:carbohydrate derivative metabolic process"/>
    <property type="evidence" value="ECO:0007669"/>
    <property type="project" value="UniProtKB-ARBA"/>
</dbReference>
<dbReference type="PANTHER" id="PTHR12526:SF640">
    <property type="entry name" value="COLANIC ACID BIOSYNTHESIS GLYCOSYLTRANSFERASE WCAL-RELATED"/>
    <property type="match status" value="1"/>
</dbReference>
<name>A0A0Q0Q7Q9_VIBMT</name>
<evidence type="ECO:0000256" key="2">
    <source>
        <dbReference type="ARBA" id="ARBA00022676"/>
    </source>
</evidence>
<proteinExistence type="inferred from homology"/>
<dbReference type="EMBL" id="LBGP01000010">
    <property type="protein sequence ID" value="KQB01942.1"/>
    <property type="molecule type" value="Genomic_DNA"/>
</dbReference>
<comment type="caution">
    <text evidence="5">The sequence shown here is derived from an EMBL/GenBank/DDBJ whole genome shotgun (WGS) entry which is preliminary data.</text>
</comment>
<dbReference type="OrthoDB" id="9768937at2"/>
<dbReference type="RefSeq" id="WP_055064397.1">
    <property type="nucleotide sequence ID" value="NZ_LBGP01000010.1"/>
</dbReference>
<dbReference type="GO" id="GO:0016757">
    <property type="term" value="F:glycosyltransferase activity"/>
    <property type="evidence" value="ECO:0007669"/>
    <property type="project" value="UniProtKB-KW"/>
</dbReference>
<dbReference type="Pfam" id="PF00534">
    <property type="entry name" value="Glycos_transf_1"/>
    <property type="match status" value="1"/>
</dbReference>
<organism evidence="5 6">
    <name type="scientific">Vibrio metoecus</name>
    <dbReference type="NCBI Taxonomy" id="1481663"/>
    <lineage>
        <taxon>Bacteria</taxon>
        <taxon>Pseudomonadati</taxon>
        <taxon>Pseudomonadota</taxon>
        <taxon>Gammaproteobacteria</taxon>
        <taxon>Vibrionales</taxon>
        <taxon>Vibrionaceae</taxon>
        <taxon>Vibrio</taxon>
    </lineage>
</organism>
<dbReference type="Gene3D" id="3.40.50.2000">
    <property type="entry name" value="Glycogen Phosphorylase B"/>
    <property type="match status" value="2"/>
</dbReference>
<dbReference type="PANTHER" id="PTHR12526">
    <property type="entry name" value="GLYCOSYLTRANSFERASE"/>
    <property type="match status" value="1"/>
</dbReference>
<dbReference type="InterPro" id="IPR001296">
    <property type="entry name" value="Glyco_trans_1"/>
</dbReference>
<comment type="similarity">
    <text evidence="1">Belongs to the glycosyltransferase group 1 family. Glycosyltransferase 4 subfamily.</text>
</comment>
<accession>A0A0Q0Q7Q9</accession>
<dbReference type="AlphaFoldDB" id="A0A0Q0Q7Q9"/>
<evidence type="ECO:0000313" key="6">
    <source>
        <dbReference type="Proteomes" id="UP000050491"/>
    </source>
</evidence>
<evidence type="ECO:0000259" key="4">
    <source>
        <dbReference type="Pfam" id="PF00534"/>
    </source>
</evidence>
<dbReference type="CDD" id="cd03801">
    <property type="entry name" value="GT4_PimA-like"/>
    <property type="match status" value="1"/>
</dbReference>
<evidence type="ECO:0000256" key="1">
    <source>
        <dbReference type="ARBA" id="ARBA00009481"/>
    </source>
</evidence>
<protein>
    <submittedName>
        <fullName evidence="5">Poly-gamma-glutamate biosynthesis protein</fullName>
    </submittedName>
</protein>
<dbReference type="SUPFAM" id="SSF53756">
    <property type="entry name" value="UDP-Glycosyltransferase/glycogen phosphorylase"/>
    <property type="match status" value="1"/>
</dbReference>
<feature type="domain" description="Glycosyl transferase family 1" evidence="4">
    <location>
        <begin position="173"/>
        <end position="322"/>
    </location>
</feature>
<evidence type="ECO:0000313" key="5">
    <source>
        <dbReference type="EMBL" id="KQB01942.1"/>
    </source>
</evidence>
<keyword evidence="3" id="KW-0808">Transferase</keyword>
<gene>
    <name evidence="5" type="ORF">XV92_06325</name>
</gene>
<evidence type="ECO:0000256" key="3">
    <source>
        <dbReference type="ARBA" id="ARBA00022679"/>
    </source>
</evidence>
<reference evidence="5 6" key="1">
    <citation type="journal article" date="2015" name="Genome Biol. Evol.">
        <title>The Dynamics of Genetic Interactions between Vibrio metoecus and Vibrio cholerae, Two Close Relatives Co-Occurring in the Environment.</title>
        <authorList>
            <person name="Orata F.D."/>
            <person name="Kirchberger P.C."/>
            <person name="Meheust R."/>
            <person name="Barlow E.J."/>
            <person name="Tarr C.L."/>
            <person name="Boucher Y."/>
        </authorList>
    </citation>
    <scope>NUCLEOTIDE SEQUENCE [LARGE SCALE GENOMIC DNA]</scope>
    <source>
        <strain evidence="5 6">YB5B04</strain>
    </source>
</reference>